<sequence length="227" mass="24626">MAPRRPVRHQRQRHLGHRGAGRHPPGVVAGRRRARRARTRRSAAHRRHGRRTRRAQARRPAARPGRGRGAGVADRIAACQDAPPDLRGASLGLGWSLRGTATADPARAVRGAFVPASAGDWLAGLFALAREEVLHTGGVLELLDELVTAMSDHDFLVALPALRQAFGYFPPRERHLIATRLVELRSGAGASAWDLMRLEAAPELVAAGMALDERVDAALRREGLITP</sequence>
<dbReference type="Pfam" id="PF18934">
    <property type="entry name" value="DUF5682"/>
    <property type="match status" value="1"/>
</dbReference>
<evidence type="ECO:0000256" key="1">
    <source>
        <dbReference type="SAM" id="MobiDB-lite"/>
    </source>
</evidence>
<gene>
    <name evidence="2" type="ORF">ACIBP5_35485</name>
</gene>
<keyword evidence="3" id="KW-1185">Reference proteome</keyword>
<feature type="compositionally biased region" description="Basic residues" evidence="1">
    <location>
        <begin position="30"/>
        <end position="61"/>
    </location>
</feature>
<name>A0ABW8AGZ4_9ACTN</name>
<proteinExistence type="predicted"/>
<dbReference type="Proteomes" id="UP001612928">
    <property type="component" value="Unassembled WGS sequence"/>
</dbReference>
<organism evidence="2 3">
    <name type="scientific">Nonomuraea indica</name>
    <dbReference type="NCBI Taxonomy" id="1581193"/>
    <lineage>
        <taxon>Bacteria</taxon>
        <taxon>Bacillati</taxon>
        <taxon>Actinomycetota</taxon>
        <taxon>Actinomycetes</taxon>
        <taxon>Streptosporangiales</taxon>
        <taxon>Streptosporangiaceae</taxon>
        <taxon>Nonomuraea</taxon>
    </lineage>
</organism>
<reference evidence="2 3" key="1">
    <citation type="submission" date="2024-10" db="EMBL/GenBank/DDBJ databases">
        <title>The Natural Products Discovery Center: Release of the First 8490 Sequenced Strains for Exploring Actinobacteria Biosynthetic Diversity.</title>
        <authorList>
            <person name="Kalkreuter E."/>
            <person name="Kautsar S.A."/>
            <person name="Yang D."/>
            <person name="Bader C.D."/>
            <person name="Teijaro C.N."/>
            <person name="Fluegel L."/>
            <person name="Davis C.M."/>
            <person name="Simpson J.R."/>
            <person name="Lauterbach L."/>
            <person name="Steele A.D."/>
            <person name="Gui C."/>
            <person name="Meng S."/>
            <person name="Li G."/>
            <person name="Viehrig K."/>
            <person name="Ye F."/>
            <person name="Su P."/>
            <person name="Kiefer A.F."/>
            <person name="Nichols A."/>
            <person name="Cepeda A.J."/>
            <person name="Yan W."/>
            <person name="Fan B."/>
            <person name="Jiang Y."/>
            <person name="Adhikari A."/>
            <person name="Zheng C.-J."/>
            <person name="Schuster L."/>
            <person name="Cowan T.M."/>
            <person name="Smanski M.J."/>
            <person name="Chevrette M.G."/>
            <person name="De Carvalho L.P.S."/>
            <person name="Shen B."/>
        </authorList>
    </citation>
    <scope>NUCLEOTIDE SEQUENCE [LARGE SCALE GENOMIC DNA]</scope>
    <source>
        <strain evidence="2 3">NPDC049503</strain>
    </source>
</reference>
<evidence type="ECO:0000313" key="3">
    <source>
        <dbReference type="Proteomes" id="UP001612928"/>
    </source>
</evidence>
<dbReference type="RefSeq" id="WP_397025733.1">
    <property type="nucleotide sequence ID" value="NZ_JBITMB010000012.1"/>
</dbReference>
<dbReference type="InterPro" id="IPR043737">
    <property type="entry name" value="DUF5682"/>
</dbReference>
<feature type="region of interest" description="Disordered" evidence="1">
    <location>
        <begin position="1"/>
        <end position="71"/>
    </location>
</feature>
<feature type="compositionally biased region" description="Basic residues" evidence="1">
    <location>
        <begin position="1"/>
        <end position="21"/>
    </location>
</feature>
<evidence type="ECO:0000313" key="2">
    <source>
        <dbReference type="EMBL" id="MFI7445301.1"/>
    </source>
</evidence>
<dbReference type="EMBL" id="JBITMB010000012">
    <property type="protein sequence ID" value="MFI7445301.1"/>
    <property type="molecule type" value="Genomic_DNA"/>
</dbReference>
<accession>A0ABW8AGZ4</accession>
<comment type="caution">
    <text evidence="2">The sequence shown here is derived from an EMBL/GenBank/DDBJ whole genome shotgun (WGS) entry which is preliminary data.</text>
</comment>
<protein>
    <submittedName>
        <fullName evidence="2">DUF5682 family protein</fullName>
    </submittedName>
</protein>